<gene>
    <name evidence="1" type="ORF">FWK35_00027231</name>
</gene>
<organism evidence="1 2">
    <name type="scientific">Aphis craccivora</name>
    <name type="common">Cowpea aphid</name>
    <dbReference type="NCBI Taxonomy" id="307492"/>
    <lineage>
        <taxon>Eukaryota</taxon>
        <taxon>Metazoa</taxon>
        <taxon>Ecdysozoa</taxon>
        <taxon>Arthropoda</taxon>
        <taxon>Hexapoda</taxon>
        <taxon>Insecta</taxon>
        <taxon>Pterygota</taxon>
        <taxon>Neoptera</taxon>
        <taxon>Paraneoptera</taxon>
        <taxon>Hemiptera</taxon>
        <taxon>Sternorrhyncha</taxon>
        <taxon>Aphidomorpha</taxon>
        <taxon>Aphidoidea</taxon>
        <taxon>Aphididae</taxon>
        <taxon>Aphidini</taxon>
        <taxon>Aphis</taxon>
        <taxon>Aphis</taxon>
    </lineage>
</organism>
<evidence type="ECO:0000313" key="1">
    <source>
        <dbReference type="EMBL" id="KAF0731479.1"/>
    </source>
</evidence>
<protein>
    <submittedName>
        <fullName evidence="1">FAST kinase domain-containing protein 5, mitochondrial</fullName>
    </submittedName>
</protein>
<dbReference type="EMBL" id="VUJU01008397">
    <property type="protein sequence ID" value="KAF0731479.1"/>
    <property type="molecule type" value="Genomic_DNA"/>
</dbReference>
<evidence type="ECO:0000313" key="2">
    <source>
        <dbReference type="Proteomes" id="UP000478052"/>
    </source>
</evidence>
<dbReference type="AlphaFoldDB" id="A0A6G0WVB7"/>
<feature type="non-terminal residue" evidence="1">
    <location>
        <position position="490"/>
    </location>
</feature>
<accession>A0A6G0WVB7</accession>
<keyword evidence="2" id="KW-1185">Reference proteome</keyword>
<sequence length="490" mass="56915">MNQTLSRLALVGRAFANNHGRRNAFAHIWPAFTSSSALYSHVNTENYNAHSVMVKDPAYRATIVNPDSSTVNCPTAITAQQFHALISQDFSVKTADELYKDFTAISLYAKGKDYRLADTVYDGLRDRLISVLPQMTDEQLSSMLALIPLWDTKNAKDPVYHRLWSEFDRQCIERHRRWTLNKLLLFMDYWYLMRLSRLSNFVWMGVRKLARKPSRLTPKQLVQMMFYANTSRKFLPTLPMYDIEQEICAYYNDFNINELGIVSLGFFKTQTPIRNQELVKNLYNSVIKEIENINSIELAAFLKIFRYCSKHQHADYMYKLMDVLTNKVDEVQIVCCVHMALLGTNLLIKHEDLLKKISQRIVDEISLARIKDLERISLALTMLNYNPQTTPCIFKMIVKELQNDTRNVEFEEHTRCYIYTLSYLALNSIYPKDCISKALNIETLHKCFGKRLSRFNISRDIVSLNNSVLIECPDYSGSLLPDTLKDSCNE</sequence>
<proteinExistence type="predicted"/>
<dbReference type="OrthoDB" id="10064757at2759"/>
<comment type="caution">
    <text evidence="1">The sequence shown here is derived from an EMBL/GenBank/DDBJ whole genome shotgun (WGS) entry which is preliminary data.</text>
</comment>
<dbReference type="Proteomes" id="UP000478052">
    <property type="component" value="Unassembled WGS sequence"/>
</dbReference>
<keyword evidence="1" id="KW-0808">Transferase</keyword>
<reference evidence="1 2" key="1">
    <citation type="submission" date="2019-08" db="EMBL/GenBank/DDBJ databases">
        <title>Whole genome of Aphis craccivora.</title>
        <authorList>
            <person name="Voronova N.V."/>
            <person name="Shulinski R.S."/>
            <person name="Bandarenka Y.V."/>
            <person name="Zhorov D.G."/>
            <person name="Warner D."/>
        </authorList>
    </citation>
    <scope>NUCLEOTIDE SEQUENCE [LARGE SCALE GENOMIC DNA]</scope>
    <source>
        <strain evidence="1">180601</strain>
        <tissue evidence="1">Whole Body</tissue>
    </source>
</reference>
<name>A0A6G0WVB7_APHCR</name>
<keyword evidence="1" id="KW-0418">Kinase</keyword>
<dbReference type="GO" id="GO:0016301">
    <property type="term" value="F:kinase activity"/>
    <property type="evidence" value="ECO:0007669"/>
    <property type="project" value="UniProtKB-KW"/>
</dbReference>